<keyword evidence="1" id="KW-1133">Transmembrane helix</keyword>
<keyword evidence="1" id="KW-0812">Transmembrane</keyword>
<dbReference type="AlphaFoldDB" id="A0A6C0KSB8"/>
<accession>A0A6C0KSB8</accession>
<feature type="transmembrane region" description="Helical" evidence="1">
    <location>
        <begin position="89"/>
        <end position="108"/>
    </location>
</feature>
<feature type="transmembrane region" description="Helical" evidence="1">
    <location>
        <begin position="120"/>
        <end position="147"/>
    </location>
</feature>
<evidence type="ECO:0000256" key="1">
    <source>
        <dbReference type="SAM" id="Phobius"/>
    </source>
</evidence>
<sequence length="212" mass="25369">MQLDSRTKFWNQNMMLVSAFNILTFLLYHQTKYLSGIYTFVCAFRSMFPRVDAERVVLYDNFLSSIFLGRFLATIAEISFALQISSFNWIIVSQIVLAQMFCWISVITRNPFYHIIEESLWTLSAIIFLLLQNTFLASFFTFCYIMYMSIIDIPMYIKKYYAFNEKSFGLVDGLEDCVLTRNHISDWKFWRQEAMWMTPYFTLAVWTTQWIY</sequence>
<protein>
    <submittedName>
        <fullName evidence="2">Uncharacterized protein</fullName>
    </submittedName>
</protein>
<organism evidence="2">
    <name type="scientific">viral metagenome</name>
    <dbReference type="NCBI Taxonomy" id="1070528"/>
    <lineage>
        <taxon>unclassified sequences</taxon>
        <taxon>metagenomes</taxon>
        <taxon>organismal metagenomes</taxon>
    </lineage>
</organism>
<name>A0A6C0KSB8_9ZZZZ</name>
<feature type="transmembrane region" description="Helical" evidence="1">
    <location>
        <begin position="62"/>
        <end position="82"/>
    </location>
</feature>
<reference evidence="2" key="1">
    <citation type="journal article" date="2020" name="Nature">
        <title>Giant virus diversity and host interactions through global metagenomics.</title>
        <authorList>
            <person name="Schulz F."/>
            <person name="Roux S."/>
            <person name="Paez-Espino D."/>
            <person name="Jungbluth S."/>
            <person name="Walsh D.A."/>
            <person name="Denef V.J."/>
            <person name="McMahon K.D."/>
            <person name="Konstantinidis K.T."/>
            <person name="Eloe-Fadrosh E.A."/>
            <person name="Kyrpides N.C."/>
            <person name="Woyke T."/>
        </authorList>
    </citation>
    <scope>NUCLEOTIDE SEQUENCE</scope>
    <source>
        <strain evidence="2">GVMAG-S-3300013014-136</strain>
    </source>
</reference>
<dbReference type="EMBL" id="MN740962">
    <property type="protein sequence ID" value="QHU20153.1"/>
    <property type="molecule type" value="Genomic_DNA"/>
</dbReference>
<keyword evidence="1" id="KW-0472">Membrane</keyword>
<proteinExistence type="predicted"/>
<evidence type="ECO:0000313" key="2">
    <source>
        <dbReference type="EMBL" id="QHU20153.1"/>
    </source>
</evidence>